<evidence type="ECO:0000259" key="2">
    <source>
        <dbReference type="Pfam" id="PF00149"/>
    </source>
</evidence>
<dbReference type="OrthoDB" id="7550081at2"/>
<dbReference type="InterPro" id="IPR004843">
    <property type="entry name" value="Calcineurin-like_PHP"/>
</dbReference>
<protein>
    <recommendedName>
        <fullName evidence="2">Calcineurin-like phosphoesterase domain-containing protein</fullName>
    </recommendedName>
</protein>
<feature type="signal peptide" evidence="1">
    <location>
        <begin position="1"/>
        <end position="46"/>
    </location>
</feature>
<feature type="domain" description="Calcineurin-like phosphoesterase" evidence="2">
    <location>
        <begin position="140"/>
        <end position="364"/>
    </location>
</feature>
<sequence length="417" mass="45240">MADHRHAEGRRMRMHITIRPGSKACQSPILCVTLLLCGLLVGAAQAQDNESRQAPVTAPAMAIPGLQQEGPHVFRSEQGFLVMDTVQRDGVWHVVSETLPAEPLPRIVVRVDNAAHTTFEVDLRSNPGPATAEVDRNPDRLLMLSDLEGQFDKSVALLQATDVIDASLHWQYGKDHVALVGDQVDRGEQSTALLWLLYRLDAEATAAGGGLHLILGNHEHMLLSGRSKYWAPRQVAFASALGAEGQHKLYGAQSVLGGWLASKNVIARIGDHLLVHGGISHAFLSAGLNLAEANRIARPHLFTDLQFLPPEAAVVLGELGVTWYRGMALPDDPMFVRESDPKAHLEQVLATYGAKRLAIGHTIVPHIGLEQSGRLLRLDIDHAEQLPEAALYEAGALWRVDAAGGRTQLDANARSPD</sequence>
<accession>A0A2P1PWK6</accession>
<organism evidence="3 4">
    <name type="scientific">Ahniella affigens</name>
    <dbReference type="NCBI Taxonomy" id="2021234"/>
    <lineage>
        <taxon>Bacteria</taxon>
        <taxon>Pseudomonadati</taxon>
        <taxon>Pseudomonadota</taxon>
        <taxon>Gammaproteobacteria</taxon>
        <taxon>Lysobacterales</taxon>
        <taxon>Rhodanobacteraceae</taxon>
        <taxon>Ahniella</taxon>
    </lineage>
</organism>
<evidence type="ECO:0000313" key="4">
    <source>
        <dbReference type="Proteomes" id="UP000241074"/>
    </source>
</evidence>
<feature type="chain" id="PRO_5015169619" description="Calcineurin-like phosphoesterase domain-containing protein" evidence="1">
    <location>
        <begin position="47"/>
        <end position="417"/>
    </location>
</feature>
<keyword evidence="1" id="KW-0732">Signal</keyword>
<dbReference type="EMBL" id="CP027860">
    <property type="protein sequence ID" value="AVP99220.1"/>
    <property type="molecule type" value="Genomic_DNA"/>
</dbReference>
<evidence type="ECO:0000256" key="1">
    <source>
        <dbReference type="SAM" id="SignalP"/>
    </source>
</evidence>
<evidence type="ECO:0000313" key="3">
    <source>
        <dbReference type="EMBL" id="AVP99220.1"/>
    </source>
</evidence>
<gene>
    <name evidence="3" type="ORF">C7S18_19545</name>
</gene>
<dbReference type="Gene3D" id="3.60.21.10">
    <property type="match status" value="1"/>
</dbReference>
<dbReference type="PANTHER" id="PTHR46546:SF4">
    <property type="entry name" value="SHEWANELLA-LIKE PROTEIN PHOSPHATASE 1"/>
    <property type="match status" value="1"/>
</dbReference>
<dbReference type="AlphaFoldDB" id="A0A2P1PWK6"/>
<reference evidence="3 4" key="2">
    <citation type="submission" date="2018-03" db="EMBL/GenBank/DDBJ databases">
        <authorList>
            <person name="Keele B.F."/>
        </authorList>
    </citation>
    <scope>NUCLEOTIDE SEQUENCE [LARGE SCALE GENOMIC DNA]</scope>
    <source>
        <strain evidence="3 4">D13</strain>
    </source>
</reference>
<dbReference type="Proteomes" id="UP000241074">
    <property type="component" value="Chromosome"/>
</dbReference>
<keyword evidence="4" id="KW-1185">Reference proteome</keyword>
<dbReference type="KEGG" id="xba:C7S18_19545"/>
<reference evidence="3 4" key="1">
    <citation type="submission" date="2018-03" db="EMBL/GenBank/DDBJ databases">
        <title>Ahniella affigens gen. nov., sp. nov., a gammaproteobacterium isolated from sandy soil near a stream.</title>
        <authorList>
            <person name="Ko Y."/>
            <person name="Kim J.-H."/>
        </authorList>
    </citation>
    <scope>NUCLEOTIDE SEQUENCE [LARGE SCALE GENOMIC DNA]</scope>
    <source>
        <strain evidence="3 4">D13</strain>
    </source>
</reference>
<dbReference type="InterPro" id="IPR029052">
    <property type="entry name" value="Metallo-depent_PP-like"/>
</dbReference>
<name>A0A2P1PWK6_9GAMM</name>
<proteinExistence type="predicted"/>
<dbReference type="GO" id="GO:0016787">
    <property type="term" value="F:hydrolase activity"/>
    <property type="evidence" value="ECO:0007669"/>
    <property type="project" value="InterPro"/>
</dbReference>
<dbReference type="PANTHER" id="PTHR46546">
    <property type="entry name" value="SHEWANELLA-LIKE PROTEIN PHOSPHATASE 1"/>
    <property type="match status" value="1"/>
</dbReference>
<dbReference type="SUPFAM" id="SSF56300">
    <property type="entry name" value="Metallo-dependent phosphatases"/>
    <property type="match status" value="1"/>
</dbReference>
<dbReference type="Pfam" id="PF00149">
    <property type="entry name" value="Metallophos"/>
    <property type="match status" value="1"/>
</dbReference>